<dbReference type="AlphaFoldDB" id="A0A231G0E9"/>
<keyword evidence="3 7" id="KW-0805">Transcription regulation</keyword>
<evidence type="ECO:0000313" key="11">
    <source>
        <dbReference type="Proteomes" id="UP000198542"/>
    </source>
</evidence>
<dbReference type="PROSITE" id="PS50977">
    <property type="entry name" value="HTH_TETR_2"/>
    <property type="match status" value="1"/>
</dbReference>
<organism evidence="10 11">
    <name type="scientific">Pseudomonas jessenii</name>
    <dbReference type="NCBI Taxonomy" id="77298"/>
    <lineage>
        <taxon>Bacteria</taxon>
        <taxon>Pseudomonadati</taxon>
        <taxon>Pseudomonadota</taxon>
        <taxon>Gammaproteobacteria</taxon>
        <taxon>Pseudomonadales</taxon>
        <taxon>Pseudomonadaceae</taxon>
        <taxon>Pseudomonas</taxon>
    </lineage>
</organism>
<gene>
    <name evidence="7" type="primary">betI</name>
    <name evidence="10" type="ORF">SAMN04490187_3607</name>
</gene>
<dbReference type="PANTHER" id="PTHR30055:SF234">
    <property type="entry name" value="HTH-TYPE TRANSCRIPTIONAL REGULATOR BETI"/>
    <property type="match status" value="1"/>
</dbReference>
<dbReference type="PANTHER" id="PTHR30055">
    <property type="entry name" value="HTH-TYPE TRANSCRIPTIONAL REGULATOR RUTR"/>
    <property type="match status" value="1"/>
</dbReference>
<evidence type="ECO:0000256" key="2">
    <source>
        <dbReference type="ARBA" id="ARBA00022491"/>
    </source>
</evidence>
<dbReference type="InterPro" id="IPR017757">
    <property type="entry name" value="Tscrpt_rep_BetI"/>
</dbReference>
<keyword evidence="11" id="KW-1185">Reference proteome</keyword>
<dbReference type="NCBIfam" id="NF001978">
    <property type="entry name" value="PRK00767.1"/>
    <property type="match status" value="1"/>
</dbReference>
<evidence type="ECO:0000256" key="1">
    <source>
        <dbReference type="ARBA" id="ARBA00004719"/>
    </source>
</evidence>
<name>A0A231G0E9_PSEJE</name>
<evidence type="ECO:0000256" key="3">
    <source>
        <dbReference type="ARBA" id="ARBA00023015"/>
    </source>
</evidence>
<keyword evidence="2 7" id="KW-0678">Repressor</keyword>
<dbReference type="Gene3D" id="1.10.357.10">
    <property type="entry name" value="Tetracycline Repressor, domain 2"/>
    <property type="match status" value="1"/>
</dbReference>
<dbReference type="Proteomes" id="UP000198542">
    <property type="component" value="Unassembled WGS sequence"/>
</dbReference>
<dbReference type="HAMAP" id="MF_00768">
    <property type="entry name" value="HTH_type_BetI"/>
    <property type="match status" value="1"/>
</dbReference>
<evidence type="ECO:0000313" key="10">
    <source>
        <dbReference type="EMBL" id="SEC22417.1"/>
    </source>
</evidence>
<keyword evidence="5 7" id="KW-0804">Transcription</keyword>
<dbReference type="GO" id="GO:0000976">
    <property type="term" value="F:transcription cis-regulatory region binding"/>
    <property type="evidence" value="ECO:0007669"/>
    <property type="project" value="TreeGrafter"/>
</dbReference>
<keyword evidence="4 7" id="KW-0238">DNA-binding</keyword>
<dbReference type="EMBL" id="FNTC01000002">
    <property type="protein sequence ID" value="SEC22417.1"/>
    <property type="molecule type" value="Genomic_DNA"/>
</dbReference>
<dbReference type="InterPro" id="IPR039538">
    <property type="entry name" value="BetI_C"/>
</dbReference>
<feature type="domain" description="HTH tetR-type" evidence="9">
    <location>
        <begin position="8"/>
        <end position="68"/>
    </location>
</feature>
<dbReference type="GO" id="GO:0003700">
    <property type="term" value="F:DNA-binding transcription factor activity"/>
    <property type="evidence" value="ECO:0007669"/>
    <property type="project" value="UniProtKB-UniRule"/>
</dbReference>
<dbReference type="PROSITE" id="PS01081">
    <property type="entry name" value="HTH_TETR_1"/>
    <property type="match status" value="1"/>
</dbReference>
<comment type="function">
    <text evidence="7">Repressor involved in choline regulation of the bet genes.</text>
</comment>
<dbReference type="PRINTS" id="PR00455">
    <property type="entry name" value="HTHTETR"/>
</dbReference>
<dbReference type="GO" id="GO:0019285">
    <property type="term" value="P:glycine betaine biosynthetic process from choline"/>
    <property type="evidence" value="ECO:0007669"/>
    <property type="project" value="UniProtKB-UniRule"/>
</dbReference>
<dbReference type="InterPro" id="IPR001647">
    <property type="entry name" value="HTH_TetR"/>
</dbReference>
<evidence type="ECO:0000256" key="5">
    <source>
        <dbReference type="ARBA" id="ARBA00023163"/>
    </source>
</evidence>
<feature type="DNA-binding region" description="H-T-H motif" evidence="7 8">
    <location>
        <begin position="31"/>
        <end position="50"/>
    </location>
</feature>
<dbReference type="RefSeq" id="WP_057715282.1">
    <property type="nucleotide sequence ID" value="NZ_FNTC01000002.1"/>
</dbReference>
<evidence type="ECO:0000256" key="8">
    <source>
        <dbReference type="PROSITE-ProRule" id="PRU00335"/>
    </source>
</evidence>
<dbReference type="Pfam" id="PF00440">
    <property type="entry name" value="TetR_N"/>
    <property type="match status" value="1"/>
</dbReference>
<dbReference type="Pfam" id="PF13977">
    <property type="entry name" value="TetR_C_6"/>
    <property type="match status" value="1"/>
</dbReference>
<evidence type="ECO:0000259" key="9">
    <source>
        <dbReference type="PROSITE" id="PS50977"/>
    </source>
</evidence>
<protein>
    <recommendedName>
        <fullName evidence="7">HTH-type transcriptional regulator BetI</fullName>
    </recommendedName>
</protein>
<comment type="pathway">
    <text evidence="1 7">Amine and polyamine biosynthesis; betaine biosynthesis via choline pathway [regulation].</text>
</comment>
<dbReference type="InterPro" id="IPR036271">
    <property type="entry name" value="Tet_transcr_reg_TetR-rel_C_sf"/>
</dbReference>
<reference evidence="11" key="1">
    <citation type="submission" date="2016-10" db="EMBL/GenBank/DDBJ databases">
        <authorList>
            <person name="Varghese N."/>
            <person name="Submissions S."/>
        </authorList>
    </citation>
    <scope>NUCLEOTIDE SEQUENCE [LARGE SCALE GENOMIC DNA]</scope>
    <source>
        <strain evidence="11">BS3660</strain>
    </source>
</reference>
<dbReference type="SUPFAM" id="SSF46689">
    <property type="entry name" value="Homeodomain-like"/>
    <property type="match status" value="1"/>
</dbReference>
<dbReference type="SUPFAM" id="SSF48498">
    <property type="entry name" value="Tetracyclin repressor-like, C-terminal domain"/>
    <property type="match status" value="1"/>
</dbReference>
<proteinExistence type="inferred from homology"/>
<accession>A0A231G0E9</accession>
<comment type="function">
    <text evidence="6">Repressor involved in the biosynthesis of the osmoprotectant glycine betaine. It represses transcription of the choline transporter BetT and the genes of BetAB involved in the synthesis of glycine betaine.</text>
</comment>
<dbReference type="InterPro" id="IPR050109">
    <property type="entry name" value="HTH-type_TetR-like_transc_reg"/>
</dbReference>
<evidence type="ECO:0000256" key="6">
    <source>
        <dbReference type="ARBA" id="ARBA00024936"/>
    </source>
</evidence>
<dbReference type="InterPro" id="IPR009057">
    <property type="entry name" value="Homeodomain-like_sf"/>
</dbReference>
<evidence type="ECO:0000256" key="7">
    <source>
        <dbReference type="HAMAP-Rule" id="MF_00768"/>
    </source>
</evidence>
<dbReference type="GO" id="GO:0045892">
    <property type="term" value="P:negative regulation of DNA-templated transcription"/>
    <property type="evidence" value="ECO:0007669"/>
    <property type="project" value="UniProtKB-UniRule"/>
</dbReference>
<evidence type="ECO:0000256" key="4">
    <source>
        <dbReference type="ARBA" id="ARBA00023125"/>
    </source>
</evidence>
<sequence length="196" mass="21768">MPKVGMQEIRRKQLVEATLTLIGEQGMAGTSMAQVSARAGLANGIVHHYFSDKNALLEATLRELNKRINAEIFARLRKSATPAERVLAFVDGNVSALNLTRDNVAAWLAFWAQVPQSPKLQRVQNIVARRSHSLLFHALSKSMDKAIAHSKAQMIAIFIDGLWLRAAVDCNPDTIDDSRRLAYEFLNNVLGYDLEA</sequence>
<dbReference type="InterPro" id="IPR023772">
    <property type="entry name" value="DNA-bd_HTH_TetR-type_CS"/>
</dbReference>
<dbReference type="UniPathway" id="UPA00529"/>